<evidence type="ECO:0000313" key="6">
    <source>
        <dbReference type="EMBL" id="PVW17357.1"/>
    </source>
</evidence>
<dbReference type="NCBIfam" id="TIGR02937">
    <property type="entry name" value="sigma70-ECF"/>
    <property type="match status" value="1"/>
</dbReference>
<gene>
    <name evidence="6" type="ORF">DDV96_02305</name>
</gene>
<feature type="domain" description="RNA polymerase sigma-70 region 2" evidence="5">
    <location>
        <begin position="48"/>
        <end position="98"/>
    </location>
</feature>
<dbReference type="InterPro" id="IPR036388">
    <property type="entry name" value="WH-like_DNA-bd_sf"/>
</dbReference>
<dbReference type="InterPro" id="IPR013325">
    <property type="entry name" value="RNA_pol_sigma_r2"/>
</dbReference>
<organism evidence="6 7">
    <name type="scientific">Marixanthomonas spongiae</name>
    <dbReference type="NCBI Taxonomy" id="2174845"/>
    <lineage>
        <taxon>Bacteria</taxon>
        <taxon>Pseudomonadati</taxon>
        <taxon>Bacteroidota</taxon>
        <taxon>Flavobacteriia</taxon>
        <taxon>Flavobacteriales</taxon>
        <taxon>Flavobacteriaceae</taxon>
        <taxon>Marixanthomonas</taxon>
    </lineage>
</organism>
<dbReference type="Gene3D" id="1.10.10.10">
    <property type="entry name" value="Winged helix-like DNA-binding domain superfamily/Winged helix DNA-binding domain"/>
    <property type="match status" value="1"/>
</dbReference>
<dbReference type="RefSeq" id="WP_116693106.1">
    <property type="nucleotide sequence ID" value="NZ_QEHR01000001.1"/>
</dbReference>
<evidence type="ECO:0000259" key="5">
    <source>
        <dbReference type="Pfam" id="PF04542"/>
    </source>
</evidence>
<dbReference type="InterPro" id="IPR013324">
    <property type="entry name" value="RNA_pol_sigma_r3/r4-like"/>
</dbReference>
<evidence type="ECO:0000256" key="4">
    <source>
        <dbReference type="ARBA" id="ARBA00023163"/>
    </source>
</evidence>
<dbReference type="InterPro" id="IPR014284">
    <property type="entry name" value="RNA_pol_sigma-70_dom"/>
</dbReference>
<keyword evidence="7" id="KW-1185">Reference proteome</keyword>
<dbReference type="SUPFAM" id="SSF88659">
    <property type="entry name" value="Sigma3 and sigma4 domains of RNA polymerase sigma factors"/>
    <property type="match status" value="1"/>
</dbReference>
<reference evidence="6 7" key="1">
    <citation type="submission" date="2018-04" db="EMBL/GenBank/DDBJ databases">
        <title>Marixanthomonas spongiae HN-E44 sp. nov., isolated from a marine sponge.</title>
        <authorList>
            <person name="Luo L."/>
            <person name="Zhuang L."/>
        </authorList>
    </citation>
    <scope>NUCLEOTIDE SEQUENCE [LARGE SCALE GENOMIC DNA]</scope>
    <source>
        <strain evidence="6 7">HN-E44</strain>
    </source>
</reference>
<dbReference type="OrthoDB" id="1163416at2"/>
<dbReference type="GO" id="GO:0016987">
    <property type="term" value="F:sigma factor activity"/>
    <property type="evidence" value="ECO:0007669"/>
    <property type="project" value="UniProtKB-KW"/>
</dbReference>
<evidence type="ECO:0000256" key="1">
    <source>
        <dbReference type="ARBA" id="ARBA00010641"/>
    </source>
</evidence>
<dbReference type="AlphaFoldDB" id="A0A2U0I8C9"/>
<name>A0A2U0I8C9_9FLAO</name>
<dbReference type="InterPro" id="IPR039425">
    <property type="entry name" value="RNA_pol_sigma-70-like"/>
</dbReference>
<keyword evidence="2" id="KW-0805">Transcription regulation</keyword>
<dbReference type="InterPro" id="IPR007627">
    <property type="entry name" value="RNA_pol_sigma70_r2"/>
</dbReference>
<dbReference type="SUPFAM" id="SSF88946">
    <property type="entry name" value="Sigma2 domain of RNA polymerase sigma factors"/>
    <property type="match status" value="1"/>
</dbReference>
<evidence type="ECO:0000256" key="3">
    <source>
        <dbReference type="ARBA" id="ARBA00023082"/>
    </source>
</evidence>
<keyword evidence="3" id="KW-0731">Sigma factor</keyword>
<dbReference type="EMBL" id="QEHR01000001">
    <property type="protein sequence ID" value="PVW17357.1"/>
    <property type="molecule type" value="Genomic_DNA"/>
</dbReference>
<evidence type="ECO:0000313" key="7">
    <source>
        <dbReference type="Proteomes" id="UP000245962"/>
    </source>
</evidence>
<comment type="caution">
    <text evidence="6">The sequence shown here is derived from an EMBL/GenBank/DDBJ whole genome shotgun (WGS) entry which is preliminary data.</text>
</comment>
<evidence type="ECO:0000256" key="2">
    <source>
        <dbReference type="ARBA" id="ARBA00023015"/>
    </source>
</evidence>
<dbReference type="Pfam" id="PF04542">
    <property type="entry name" value="Sigma70_r2"/>
    <property type="match status" value="1"/>
</dbReference>
<dbReference type="Gene3D" id="1.10.1740.10">
    <property type="match status" value="1"/>
</dbReference>
<dbReference type="PANTHER" id="PTHR43133">
    <property type="entry name" value="RNA POLYMERASE ECF-TYPE SIGMA FACTO"/>
    <property type="match status" value="1"/>
</dbReference>
<accession>A0A2U0I8C9</accession>
<keyword evidence="4" id="KW-0804">Transcription</keyword>
<proteinExistence type="inferred from homology"/>
<protein>
    <recommendedName>
        <fullName evidence="5">RNA polymerase sigma-70 region 2 domain-containing protein</fullName>
    </recommendedName>
</protein>
<comment type="similarity">
    <text evidence="1">Belongs to the sigma-70 factor family. ECF subfamily.</text>
</comment>
<sequence length="191" mass="22648">MGEIKHIEQQFELISAIKANNERALQKLYIENFYKTEQYILKNNGTMPQAKDTYQEAFITVWRNIKDGKFVPENETAVQGYLYQIAKYKWLDFLRSSRYKKTTPFEPLENNKDMAISETIDTETETKRKQTMLAFEKLGTECKKLLTDFYYNKKSMREIASQFEIEEASARNKKYRCINKLRELTLSPTKS</sequence>
<dbReference type="GO" id="GO:0006352">
    <property type="term" value="P:DNA-templated transcription initiation"/>
    <property type="evidence" value="ECO:0007669"/>
    <property type="project" value="InterPro"/>
</dbReference>
<dbReference type="PANTHER" id="PTHR43133:SF46">
    <property type="entry name" value="RNA POLYMERASE SIGMA-70 FACTOR ECF SUBFAMILY"/>
    <property type="match status" value="1"/>
</dbReference>
<dbReference type="Proteomes" id="UP000245962">
    <property type="component" value="Unassembled WGS sequence"/>
</dbReference>